<name>A0A830E7Y6_9CREN</name>
<organism evidence="7 8">
    <name type="scientific">Vulcanisaeta souniana JCM 11219</name>
    <dbReference type="NCBI Taxonomy" id="1293586"/>
    <lineage>
        <taxon>Archaea</taxon>
        <taxon>Thermoproteota</taxon>
        <taxon>Thermoprotei</taxon>
        <taxon>Thermoproteales</taxon>
        <taxon>Thermoproteaceae</taxon>
        <taxon>Vulcanisaeta</taxon>
    </lineage>
</organism>
<dbReference type="EMBL" id="AP026830">
    <property type="protein sequence ID" value="BDR91369.1"/>
    <property type="molecule type" value="Genomic_DNA"/>
</dbReference>
<dbReference type="GeneID" id="76206015"/>
<dbReference type="InterPro" id="IPR004666">
    <property type="entry name" value="Rp_bS6_RimK/Lys_biosynth_LsyX"/>
</dbReference>
<dbReference type="AlphaFoldDB" id="A0A830E7Y6"/>
<dbReference type="GO" id="GO:0016879">
    <property type="term" value="F:ligase activity, forming carbon-nitrogen bonds"/>
    <property type="evidence" value="ECO:0007669"/>
    <property type="project" value="TreeGrafter"/>
</dbReference>
<accession>A0A830E7Y6</accession>
<evidence type="ECO:0000256" key="1">
    <source>
        <dbReference type="ARBA" id="ARBA00022723"/>
    </source>
</evidence>
<protein>
    <submittedName>
        <fullName evidence="7">RimK family alpha-L-glutamate ligase</fullName>
    </submittedName>
</protein>
<evidence type="ECO:0000313" key="6">
    <source>
        <dbReference type="EMBL" id="BDR91369.1"/>
    </source>
</evidence>
<dbReference type="Proteomes" id="UP000657075">
    <property type="component" value="Unassembled WGS sequence"/>
</dbReference>
<evidence type="ECO:0000313" key="9">
    <source>
        <dbReference type="Proteomes" id="UP001060771"/>
    </source>
</evidence>
<reference evidence="6" key="4">
    <citation type="journal article" date="2023" name="Microbiol. Resour. Announc.">
        <title>Complete Genome Sequence of Vulcanisaeta souniana Strain IC-059, a Hyperthermophilic Archaeon Isolated from Hot Spring Water in Japan.</title>
        <authorList>
            <person name="Kato S."/>
            <person name="Itoh T."/>
            <person name="Wu L."/>
            <person name="Ma J."/>
            <person name="Ohkuma M."/>
        </authorList>
    </citation>
    <scope>NUCLEOTIDE SEQUENCE</scope>
    <source>
        <strain evidence="6">JCM 11219</strain>
    </source>
</reference>
<dbReference type="GO" id="GO:0005737">
    <property type="term" value="C:cytoplasm"/>
    <property type="evidence" value="ECO:0007669"/>
    <property type="project" value="TreeGrafter"/>
</dbReference>
<evidence type="ECO:0000256" key="4">
    <source>
        <dbReference type="PROSITE-ProRule" id="PRU00409"/>
    </source>
</evidence>
<dbReference type="PROSITE" id="PS50975">
    <property type="entry name" value="ATP_GRASP"/>
    <property type="match status" value="1"/>
</dbReference>
<dbReference type="PANTHER" id="PTHR21621">
    <property type="entry name" value="RIBOSOMAL PROTEIN S6 MODIFICATION PROTEIN"/>
    <property type="match status" value="1"/>
</dbReference>
<proteinExistence type="predicted"/>
<dbReference type="InterPro" id="IPR011761">
    <property type="entry name" value="ATP-grasp"/>
</dbReference>
<keyword evidence="9" id="KW-1185">Reference proteome</keyword>
<dbReference type="InterPro" id="IPR013651">
    <property type="entry name" value="ATP-grasp_RimK-type"/>
</dbReference>
<sequence>MPNTVVVIGDSPIPDRPSRDLVIYARDLGLNATYVPVSRISIKVNKDGSLVVIRDKPFKVDGAFLRSLGVLIDVETFFRRTITIKLIEEGGTVVINPLEGLLKTRNKLETTVILRDKGLPVPDTIGTEDILYAYDMAKNMKNIVIKPLQGSRGYGAVKISDADIAFQIMKTLLTYKKPIYLQKYIEKPNRDIRVMVIDGEVFGCMIRVALNGQWKTNVAQGAIGRPCIGIDKAVMEIAVRSVEALGLVYGGVDIGESRDGYVIFEVNGSPDWAELTAVTGKNPAKALISSMMRRLKA</sequence>
<reference evidence="9" key="3">
    <citation type="submission" date="2022-09" db="EMBL/GenBank/DDBJ databases">
        <title>Complete genome sequence of Vulcanisaeta souniana.</title>
        <authorList>
            <person name="Kato S."/>
            <person name="Itoh T."/>
            <person name="Ohkuma M."/>
        </authorList>
    </citation>
    <scope>NUCLEOTIDE SEQUENCE [LARGE SCALE GENOMIC DNA]</scope>
    <source>
        <strain evidence="9">JCM 11219</strain>
    </source>
</reference>
<dbReference type="RefSeq" id="WP_188602702.1">
    <property type="nucleotide sequence ID" value="NZ_AP026830.1"/>
</dbReference>
<evidence type="ECO:0000313" key="8">
    <source>
        <dbReference type="Proteomes" id="UP000657075"/>
    </source>
</evidence>
<evidence type="ECO:0000313" key="7">
    <source>
        <dbReference type="EMBL" id="GGI72652.1"/>
    </source>
</evidence>
<keyword evidence="7" id="KW-0436">Ligase</keyword>
<dbReference type="OrthoDB" id="33241at2157"/>
<reference evidence="7" key="2">
    <citation type="submission" date="2020-09" db="EMBL/GenBank/DDBJ databases">
        <authorList>
            <person name="Sun Q."/>
            <person name="Ohkuma M."/>
        </authorList>
    </citation>
    <scope>NUCLEOTIDE SEQUENCE</scope>
    <source>
        <strain evidence="7">JCM 11219</strain>
    </source>
</reference>
<dbReference type="SUPFAM" id="SSF56059">
    <property type="entry name" value="Glutathione synthetase ATP-binding domain-like"/>
    <property type="match status" value="1"/>
</dbReference>
<gene>
    <name evidence="7" type="ORF">GCM10007112_06840</name>
    <name evidence="6" type="ORF">Vsou_04620</name>
</gene>
<evidence type="ECO:0000256" key="2">
    <source>
        <dbReference type="ARBA" id="ARBA00022741"/>
    </source>
</evidence>
<dbReference type="EMBL" id="BMNM01000002">
    <property type="protein sequence ID" value="GGI72652.1"/>
    <property type="molecule type" value="Genomic_DNA"/>
</dbReference>
<evidence type="ECO:0000256" key="3">
    <source>
        <dbReference type="ARBA" id="ARBA00022840"/>
    </source>
</evidence>
<dbReference type="NCBIfam" id="TIGR00768">
    <property type="entry name" value="rimK_fam"/>
    <property type="match status" value="1"/>
</dbReference>
<evidence type="ECO:0000259" key="5">
    <source>
        <dbReference type="PROSITE" id="PS50975"/>
    </source>
</evidence>
<dbReference type="Gene3D" id="3.30.470.20">
    <property type="entry name" value="ATP-grasp fold, B domain"/>
    <property type="match status" value="1"/>
</dbReference>
<dbReference type="Pfam" id="PF08443">
    <property type="entry name" value="RimK"/>
    <property type="match status" value="1"/>
</dbReference>
<keyword evidence="2 4" id="KW-0547">Nucleotide-binding</keyword>
<dbReference type="Proteomes" id="UP001060771">
    <property type="component" value="Chromosome"/>
</dbReference>
<keyword evidence="3 4" id="KW-0067">ATP-binding</keyword>
<dbReference type="Gene3D" id="3.30.1490.20">
    <property type="entry name" value="ATP-grasp fold, A domain"/>
    <property type="match status" value="1"/>
</dbReference>
<feature type="domain" description="ATP-grasp" evidence="5">
    <location>
        <begin position="111"/>
        <end position="292"/>
    </location>
</feature>
<dbReference type="GO" id="GO:0046872">
    <property type="term" value="F:metal ion binding"/>
    <property type="evidence" value="ECO:0007669"/>
    <property type="project" value="UniProtKB-KW"/>
</dbReference>
<reference evidence="7" key="1">
    <citation type="journal article" date="2014" name="Int. J. Syst. Evol. Microbiol.">
        <title>Complete genome sequence of Corynebacterium casei LMG S-19264T (=DSM 44701T), isolated from a smear-ripened cheese.</title>
        <authorList>
            <consortium name="US DOE Joint Genome Institute (JGI-PGF)"/>
            <person name="Walter F."/>
            <person name="Albersmeier A."/>
            <person name="Kalinowski J."/>
            <person name="Ruckert C."/>
        </authorList>
    </citation>
    <scope>NUCLEOTIDE SEQUENCE</scope>
    <source>
        <strain evidence="7">JCM 11219</strain>
    </source>
</reference>
<keyword evidence="1" id="KW-0479">Metal-binding</keyword>
<dbReference type="InterPro" id="IPR013815">
    <property type="entry name" value="ATP_grasp_subdomain_1"/>
</dbReference>
<dbReference type="PANTHER" id="PTHR21621:SF0">
    <property type="entry name" value="BETA-CITRYLGLUTAMATE SYNTHASE B-RELATED"/>
    <property type="match status" value="1"/>
</dbReference>
<dbReference type="Gene3D" id="3.40.50.20">
    <property type="match status" value="1"/>
</dbReference>
<dbReference type="GO" id="GO:0005524">
    <property type="term" value="F:ATP binding"/>
    <property type="evidence" value="ECO:0007669"/>
    <property type="project" value="UniProtKB-UniRule"/>
</dbReference>